<evidence type="ECO:0000259" key="6">
    <source>
        <dbReference type="PROSITE" id="PS50262"/>
    </source>
</evidence>
<organism evidence="7 8">
    <name type="scientific">Caenorhabditis auriculariae</name>
    <dbReference type="NCBI Taxonomy" id="2777116"/>
    <lineage>
        <taxon>Eukaryota</taxon>
        <taxon>Metazoa</taxon>
        <taxon>Ecdysozoa</taxon>
        <taxon>Nematoda</taxon>
        <taxon>Chromadorea</taxon>
        <taxon>Rhabditida</taxon>
        <taxon>Rhabditina</taxon>
        <taxon>Rhabditomorpha</taxon>
        <taxon>Rhabditoidea</taxon>
        <taxon>Rhabditidae</taxon>
        <taxon>Peloderinae</taxon>
        <taxon>Caenorhabditis</taxon>
    </lineage>
</organism>
<dbReference type="GO" id="GO:0016020">
    <property type="term" value="C:membrane"/>
    <property type="evidence" value="ECO:0007669"/>
    <property type="project" value="UniProtKB-SubCell"/>
</dbReference>
<evidence type="ECO:0000256" key="2">
    <source>
        <dbReference type="ARBA" id="ARBA00022692"/>
    </source>
</evidence>
<keyword evidence="8" id="KW-1185">Reference proteome</keyword>
<dbReference type="CDD" id="cd00637">
    <property type="entry name" value="7tm_classA_rhodopsin-like"/>
    <property type="match status" value="1"/>
</dbReference>
<comment type="subcellular location">
    <subcellularLocation>
        <location evidence="1">Membrane</location>
    </subcellularLocation>
</comment>
<dbReference type="PROSITE" id="PS50262">
    <property type="entry name" value="G_PROTEIN_RECEP_F1_2"/>
    <property type="match status" value="1"/>
</dbReference>
<dbReference type="Pfam" id="PF10328">
    <property type="entry name" value="7TM_GPCR_Srx"/>
    <property type="match status" value="1"/>
</dbReference>
<sequence length="140" mass="16375">MLANWTVAIVQKNVFLRWKNAFGRLTANQALGDAIHSTIFGLIYAPMLIFDIQLIRENSQHVGHALLICYDISVYSHLFISLNRFCAIFFPINYDHLFNKSTTTKIIIVTWIVPIVSSFYLYTYDFYRSKLQFKPSQKRD</sequence>
<keyword evidence="3 5" id="KW-1133">Transmembrane helix</keyword>
<evidence type="ECO:0000313" key="7">
    <source>
        <dbReference type="EMBL" id="CAD6192429.1"/>
    </source>
</evidence>
<feature type="domain" description="G-protein coupled receptors family 1 profile" evidence="6">
    <location>
        <begin position="73"/>
        <end position="140"/>
    </location>
</feature>
<evidence type="ECO:0000256" key="3">
    <source>
        <dbReference type="ARBA" id="ARBA00022989"/>
    </source>
</evidence>
<name>A0A8S1H8Q7_9PELO</name>
<dbReference type="OrthoDB" id="5825164at2759"/>
<dbReference type="PANTHER" id="PTHR23017">
    <property type="entry name" value="SERPENTINE RECEPTOR, CLASS X"/>
    <property type="match status" value="1"/>
</dbReference>
<keyword evidence="2 5" id="KW-0812">Transmembrane</keyword>
<dbReference type="PANTHER" id="PTHR23017:SF44">
    <property type="entry name" value="G-PROTEIN COUPLED RECEPTORS FAMILY 1 PROFILE DOMAIN-CONTAINING PROTEIN"/>
    <property type="match status" value="1"/>
</dbReference>
<comment type="caution">
    <text evidence="7">The sequence shown here is derived from an EMBL/GenBank/DDBJ whole genome shotgun (WGS) entry which is preliminary data.</text>
</comment>
<gene>
    <name evidence="7" type="ORF">CAUJ_LOCUS8348</name>
</gene>
<dbReference type="EMBL" id="CAJGYM010000027">
    <property type="protein sequence ID" value="CAD6192429.1"/>
    <property type="molecule type" value="Genomic_DNA"/>
</dbReference>
<feature type="transmembrane region" description="Helical" evidence="5">
    <location>
        <begin position="106"/>
        <end position="124"/>
    </location>
</feature>
<reference evidence="7" key="1">
    <citation type="submission" date="2020-10" db="EMBL/GenBank/DDBJ databases">
        <authorList>
            <person name="Kikuchi T."/>
        </authorList>
    </citation>
    <scope>NUCLEOTIDE SEQUENCE</scope>
    <source>
        <strain evidence="7">NKZ352</strain>
    </source>
</reference>
<feature type="transmembrane region" description="Helical" evidence="5">
    <location>
        <begin position="67"/>
        <end position="94"/>
    </location>
</feature>
<accession>A0A8S1H8Q7</accession>
<evidence type="ECO:0000256" key="4">
    <source>
        <dbReference type="ARBA" id="ARBA00023136"/>
    </source>
</evidence>
<evidence type="ECO:0000256" key="1">
    <source>
        <dbReference type="ARBA" id="ARBA00004370"/>
    </source>
</evidence>
<dbReference type="SUPFAM" id="SSF81321">
    <property type="entry name" value="Family A G protein-coupled receptor-like"/>
    <property type="match status" value="1"/>
</dbReference>
<keyword evidence="4 5" id="KW-0472">Membrane</keyword>
<dbReference type="InterPro" id="IPR017452">
    <property type="entry name" value="GPCR_Rhodpsn_7TM"/>
</dbReference>
<proteinExistence type="predicted"/>
<dbReference type="Proteomes" id="UP000835052">
    <property type="component" value="Unassembled WGS sequence"/>
</dbReference>
<protein>
    <recommendedName>
        <fullName evidence="6">G-protein coupled receptors family 1 profile domain-containing protein</fullName>
    </recommendedName>
</protein>
<evidence type="ECO:0000313" key="8">
    <source>
        <dbReference type="Proteomes" id="UP000835052"/>
    </source>
</evidence>
<dbReference type="AlphaFoldDB" id="A0A8S1H8Q7"/>
<dbReference type="Gene3D" id="1.20.1070.10">
    <property type="entry name" value="Rhodopsin 7-helix transmembrane proteins"/>
    <property type="match status" value="1"/>
</dbReference>
<evidence type="ECO:0000256" key="5">
    <source>
        <dbReference type="SAM" id="Phobius"/>
    </source>
</evidence>
<dbReference type="InterPro" id="IPR019430">
    <property type="entry name" value="7TM_GPCR_serpentine_rcpt_Srx"/>
</dbReference>
<feature type="transmembrane region" description="Helical" evidence="5">
    <location>
        <begin position="34"/>
        <end position="55"/>
    </location>
</feature>